<feature type="non-terminal residue" evidence="1">
    <location>
        <position position="1"/>
    </location>
</feature>
<protein>
    <submittedName>
        <fullName evidence="1">Uncharacterized protein</fullName>
    </submittedName>
</protein>
<proteinExistence type="predicted"/>
<sequence>WIVVMAGSRPGNRPSICNLMLSRALAAARSIPRPLAAPRRIPSG</sequence>
<accession>A0A6J4VD15</accession>
<organism evidence="1">
    <name type="scientific">uncultured Thermomicrobiales bacterium</name>
    <dbReference type="NCBI Taxonomy" id="1645740"/>
    <lineage>
        <taxon>Bacteria</taxon>
        <taxon>Pseudomonadati</taxon>
        <taxon>Thermomicrobiota</taxon>
        <taxon>Thermomicrobia</taxon>
        <taxon>Thermomicrobiales</taxon>
        <taxon>environmental samples</taxon>
    </lineage>
</organism>
<evidence type="ECO:0000313" key="1">
    <source>
        <dbReference type="EMBL" id="CAA9575604.1"/>
    </source>
</evidence>
<name>A0A6J4VD15_9BACT</name>
<reference evidence="1" key="1">
    <citation type="submission" date="2020-02" db="EMBL/GenBank/DDBJ databases">
        <authorList>
            <person name="Meier V. D."/>
        </authorList>
    </citation>
    <scope>NUCLEOTIDE SEQUENCE</scope>
    <source>
        <strain evidence="1">AVDCRST_MAG19</strain>
    </source>
</reference>
<feature type="non-terminal residue" evidence="1">
    <location>
        <position position="44"/>
    </location>
</feature>
<gene>
    <name evidence="1" type="ORF">AVDCRST_MAG19-3312</name>
</gene>
<dbReference type="AlphaFoldDB" id="A0A6J4VD15"/>
<dbReference type="EMBL" id="CADCWL010000180">
    <property type="protein sequence ID" value="CAA9575604.1"/>
    <property type="molecule type" value="Genomic_DNA"/>
</dbReference>